<protein>
    <submittedName>
        <fullName evidence="3">Uncharacterized protein</fullName>
    </submittedName>
</protein>
<accession>A0A226DUZ4</accession>
<evidence type="ECO:0000313" key="4">
    <source>
        <dbReference type="Proteomes" id="UP000198287"/>
    </source>
</evidence>
<dbReference type="Proteomes" id="UP000198287">
    <property type="component" value="Unassembled WGS sequence"/>
</dbReference>
<proteinExistence type="predicted"/>
<reference evidence="3 4" key="1">
    <citation type="submission" date="2015-12" db="EMBL/GenBank/DDBJ databases">
        <title>The genome of Folsomia candida.</title>
        <authorList>
            <person name="Faddeeva A."/>
            <person name="Derks M.F."/>
            <person name="Anvar Y."/>
            <person name="Smit S."/>
            <person name="Van Straalen N."/>
            <person name="Roelofs D."/>
        </authorList>
    </citation>
    <scope>NUCLEOTIDE SEQUENCE [LARGE SCALE GENOMIC DNA]</scope>
    <source>
        <strain evidence="3 4">VU population</strain>
        <tissue evidence="3">Whole body</tissue>
    </source>
</reference>
<feature type="transmembrane region" description="Helical" evidence="1">
    <location>
        <begin position="646"/>
        <end position="672"/>
    </location>
</feature>
<evidence type="ECO:0000256" key="1">
    <source>
        <dbReference type="SAM" id="Phobius"/>
    </source>
</evidence>
<keyword evidence="1" id="KW-0472">Membrane</keyword>
<name>A0A226DUZ4_FOLCA</name>
<gene>
    <name evidence="3" type="ORF">Fcan01_16297</name>
</gene>
<feature type="chain" id="PRO_5012217709" evidence="2">
    <location>
        <begin position="20"/>
        <end position="710"/>
    </location>
</feature>
<keyword evidence="4" id="KW-1185">Reference proteome</keyword>
<keyword evidence="1" id="KW-0812">Transmembrane</keyword>
<evidence type="ECO:0000313" key="3">
    <source>
        <dbReference type="EMBL" id="OXA49073.1"/>
    </source>
</evidence>
<feature type="signal peptide" evidence="2">
    <location>
        <begin position="1"/>
        <end position="19"/>
    </location>
</feature>
<organism evidence="3 4">
    <name type="scientific">Folsomia candida</name>
    <name type="common">Springtail</name>
    <dbReference type="NCBI Taxonomy" id="158441"/>
    <lineage>
        <taxon>Eukaryota</taxon>
        <taxon>Metazoa</taxon>
        <taxon>Ecdysozoa</taxon>
        <taxon>Arthropoda</taxon>
        <taxon>Hexapoda</taxon>
        <taxon>Collembola</taxon>
        <taxon>Entomobryomorpha</taxon>
        <taxon>Isotomoidea</taxon>
        <taxon>Isotomidae</taxon>
        <taxon>Proisotominae</taxon>
        <taxon>Folsomia</taxon>
    </lineage>
</organism>
<keyword evidence="2" id="KW-0732">Signal</keyword>
<dbReference type="EMBL" id="LNIX01000011">
    <property type="protein sequence ID" value="OXA49073.1"/>
    <property type="molecule type" value="Genomic_DNA"/>
</dbReference>
<evidence type="ECO:0000256" key="2">
    <source>
        <dbReference type="SAM" id="SignalP"/>
    </source>
</evidence>
<dbReference type="AlphaFoldDB" id="A0A226DUZ4"/>
<sequence>MAQLIGLITILLISNFVDASKLFNLFSLPSSQNDLYLVVAATKVRRSSDISEPIYFSYLRSNQANCPTMIYAFWVGYYNHNISNLRVSAPRGHSGYESFLILHPFHDMEYRYERIVNNMHHVAIMKWNPTFLFEHIPHPLGRQDFKPFAGHYMGATKLFLFNLNYPNCIFVPCIPCSTSSPRKRLITSVKSLDEEWLAANKNLVGVSVYPNYLLKDRSLHCDLDSSWTRKLTVAKECRIKLASDHFNFTLEWHNALFKHEYSDVLNYPRVYRVLERDRFPFSLSFHVVKFIVRQYPTTFNSMDAFLTPFERILTLAAWNLISVNTNLLRQTGGYWLSNFKSKRAGVCIITVWLLCGCSLTTDNLYTGSIFSILSAPSTPRVPEMFQDLANSDLSITFSDLICNKLYLNDTDFLSSEIRRFRNPDTVASNRISKKLLWHFRWLRTYVLTQGNPSQDLNCFKLYSVPPMTPFTKLSDYPEFLGYLYDAVNTYSDINVNWLETLHLRKQFNLVASLFLPIHPYLPRNFNSTPNLDVNDLRRHIEMDIVDCGKAVFIARSDYTEAEFKFLSKNYPWNNFHKGKEVLQESMYGVVFRFTGNSRLPHYYKGLVETGINSRIEEELSSRMNLFRKPAIPDYERKIKAVESGEVGLAGAFSTFFIVWSIAIAMSLPAFALELRQIIHNTIKVAIRLAYFKCLKFRRSLRYQKRVETIK</sequence>
<comment type="caution">
    <text evidence="3">The sequence shown here is derived from an EMBL/GenBank/DDBJ whole genome shotgun (WGS) entry which is preliminary data.</text>
</comment>
<keyword evidence="1" id="KW-1133">Transmembrane helix</keyword>